<evidence type="ECO:0000313" key="10">
    <source>
        <dbReference type="Proteomes" id="UP000068164"/>
    </source>
</evidence>
<dbReference type="RefSeq" id="WP_062375388.1">
    <property type="nucleotide sequence ID" value="NZ_LNCD01000139.1"/>
</dbReference>
<dbReference type="NCBIfam" id="NF002060">
    <property type="entry name" value="PRK00892.1"/>
    <property type="match status" value="1"/>
</dbReference>
<dbReference type="InterPro" id="IPR007691">
    <property type="entry name" value="LpxD"/>
</dbReference>
<dbReference type="SUPFAM" id="SSF51161">
    <property type="entry name" value="Trimeric LpxA-like enzymes"/>
    <property type="match status" value="1"/>
</dbReference>
<evidence type="ECO:0000259" key="8">
    <source>
        <dbReference type="Pfam" id="PF04613"/>
    </source>
</evidence>
<dbReference type="Proteomes" id="UP000068164">
    <property type="component" value="Unassembled WGS sequence"/>
</dbReference>
<keyword evidence="1 7" id="KW-0444">Lipid biosynthesis</keyword>
<dbReference type="CDD" id="cd03352">
    <property type="entry name" value="LbH_LpxD"/>
    <property type="match status" value="1"/>
</dbReference>
<evidence type="ECO:0000256" key="4">
    <source>
        <dbReference type="ARBA" id="ARBA00022737"/>
    </source>
</evidence>
<evidence type="ECO:0000256" key="5">
    <source>
        <dbReference type="ARBA" id="ARBA00023098"/>
    </source>
</evidence>
<keyword evidence="3 7" id="KW-0808">Transferase</keyword>
<dbReference type="GO" id="GO:0009245">
    <property type="term" value="P:lipid A biosynthetic process"/>
    <property type="evidence" value="ECO:0007669"/>
    <property type="project" value="UniProtKB-UniRule"/>
</dbReference>
<dbReference type="OrthoDB" id="9784739at2"/>
<dbReference type="Gene3D" id="3.40.1390.10">
    <property type="entry name" value="MurE/MurF, N-terminal domain"/>
    <property type="match status" value="1"/>
</dbReference>
<dbReference type="UniPathway" id="UPA00973"/>
<dbReference type="HAMAP" id="MF_00523">
    <property type="entry name" value="LpxD"/>
    <property type="match status" value="1"/>
</dbReference>
<dbReference type="InterPro" id="IPR018357">
    <property type="entry name" value="Hexapep_transf_CS"/>
</dbReference>
<dbReference type="InterPro" id="IPR020573">
    <property type="entry name" value="UDP_GlcNAc_AcTrfase_non-rep"/>
</dbReference>
<comment type="similarity">
    <text evidence="7">Belongs to the transferase hexapeptide repeat family. LpxD subfamily.</text>
</comment>
<dbReference type="PANTHER" id="PTHR43378:SF2">
    <property type="entry name" value="UDP-3-O-ACYLGLUCOSAMINE N-ACYLTRANSFERASE 1, MITOCHONDRIAL-RELATED"/>
    <property type="match status" value="1"/>
</dbReference>
<dbReference type="GO" id="GO:0016410">
    <property type="term" value="F:N-acyltransferase activity"/>
    <property type="evidence" value="ECO:0007669"/>
    <property type="project" value="InterPro"/>
</dbReference>
<comment type="pathway">
    <text evidence="7">Bacterial outer membrane biogenesis; LPS lipid A biosynthesis.</text>
</comment>
<evidence type="ECO:0000256" key="3">
    <source>
        <dbReference type="ARBA" id="ARBA00022679"/>
    </source>
</evidence>
<keyword evidence="2 7" id="KW-0441">Lipid A biosynthesis</keyword>
<dbReference type="Gene3D" id="2.160.10.10">
    <property type="entry name" value="Hexapeptide repeat proteins"/>
    <property type="match status" value="1"/>
</dbReference>
<dbReference type="InterPro" id="IPR001451">
    <property type="entry name" value="Hexapep"/>
</dbReference>
<dbReference type="Pfam" id="PF00132">
    <property type="entry name" value="Hexapep"/>
    <property type="match status" value="2"/>
</dbReference>
<dbReference type="AlphaFoldDB" id="A0A125Q4G7"/>
<evidence type="ECO:0000256" key="1">
    <source>
        <dbReference type="ARBA" id="ARBA00022516"/>
    </source>
</evidence>
<evidence type="ECO:0000256" key="7">
    <source>
        <dbReference type="HAMAP-Rule" id="MF_00523"/>
    </source>
</evidence>
<keyword evidence="4 7" id="KW-0677">Repeat</keyword>
<dbReference type="PROSITE" id="PS00101">
    <property type="entry name" value="HEXAPEP_TRANSFERASES"/>
    <property type="match status" value="1"/>
</dbReference>
<dbReference type="GO" id="GO:0016020">
    <property type="term" value="C:membrane"/>
    <property type="evidence" value="ECO:0007669"/>
    <property type="project" value="GOC"/>
</dbReference>
<dbReference type="InterPro" id="IPR011004">
    <property type="entry name" value="Trimer_LpxA-like_sf"/>
</dbReference>
<sequence length="353" mass="36331">MEQNSFFLPHDGVKLSELAQYLGAELADPKNADVVIRSVSPVSRAKAGDLCYIISKRSKDELATCAASAVLCSAGLRSLVPDHLPVLISKNAHAAFAMAGGFLYPKALRPEALFSEAPGISDRAVVDPTARLEGKVSIEPMAVVGAHAEIGEGTHIGAGAIIGPNVKIGRNCTIAAGASVLCALIGNSVIIHNGARIGQDGFGYAPGPRGMIKIVQIGRVIIQDHVEIGANTTIDRGTMDDTVVGEGTKIDNQVQIGHNVRIGRHCAIVSQVGIAGSTVLGDGVQIGGQAGLNGHIKIGDGVQIAAKSGVIGDIPAGERYGGVPARPINDFLRETAAILARSTGGKKTGEKND</sequence>
<comment type="function">
    <text evidence="7">Catalyzes the N-acylation of UDP-3-O-acylglucosamine using 3-hydroxyacyl-ACP as the acyl donor. Is involved in the biosynthesis of lipid A, a phosphorylated glycolipid that anchors the lipopolysaccharide to the outer membrane of the cell.</text>
</comment>
<feature type="active site" description="Proton acceptor" evidence="7">
    <location>
        <position position="258"/>
    </location>
</feature>
<comment type="subunit">
    <text evidence="7">Homotrimer.</text>
</comment>
<proteinExistence type="inferred from homology"/>
<keyword evidence="10" id="KW-1185">Reference proteome</keyword>
<comment type="caution">
    <text evidence="9">The sequence shown here is derived from an EMBL/GenBank/DDBJ whole genome shotgun (WGS) entry which is preliminary data.</text>
</comment>
<keyword evidence="6 7" id="KW-0012">Acyltransferase</keyword>
<reference evidence="9 10" key="1">
    <citation type="submission" date="2015-11" db="EMBL/GenBank/DDBJ databases">
        <title>Draft Genome Sequence of the Strain BR 10423 (Rhizobium sp.) isolated from nodules of Mimosa pudica.</title>
        <authorList>
            <person name="Barauna A.C."/>
            <person name="Zilli J.E."/>
            <person name="Simoes-Araujo J.L."/>
            <person name="Reis V.M."/>
            <person name="James E.K."/>
            <person name="Reis F.B.Jr."/>
            <person name="Rouws L.F."/>
            <person name="Passos S.R."/>
            <person name="Gois S.R."/>
        </authorList>
    </citation>
    <scope>NUCLEOTIDE SEQUENCE [LARGE SCALE GENOMIC DNA]</scope>
    <source>
        <strain evidence="9 10">BR10423</strain>
    </source>
</reference>
<evidence type="ECO:0000256" key="2">
    <source>
        <dbReference type="ARBA" id="ARBA00022556"/>
    </source>
</evidence>
<accession>A0A125Q4G7</accession>
<name>A0A125Q4G7_9HYPH</name>
<dbReference type="GO" id="GO:0103118">
    <property type="term" value="F:UDP-3-O-[(3R)-3-hydroxyacyl]-glucosamine N-acyltransferase activity"/>
    <property type="evidence" value="ECO:0007669"/>
    <property type="project" value="UniProtKB-EC"/>
</dbReference>
<organism evidence="9 10">
    <name type="scientific">Rhizobium altiplani</name>
    <dbReference type="NCBI Taxonomy" id="1864509"/>
    <lineage>
        <taxon>Bacteria</taxon>
        <taxon>Pseudomonadati</taxon>
        <taxon>Pseudomonadota</taxon>
        <taxon>Alphaproteobacteria</taxon>
        <taxon>Hyphomicrobiales</taxon>
        <taxon>Rhizobiaceae</taxon>
        <taxon>Rhizobium/Agrobacterium group</taxon>
        <taxon>Rhizobium</taxon>
    </lineage>
</organism>
<comment type="catalytic activity">
    <reaction evidence="7">
        <text>a UDP-3-O-[(3R)-3-hydroxyacyl]-alpha-D-glucosamine + a (3R)-hydroxyacyl-[ACP] = a UDP-2-N,3-O-bis[(3R)-3-hydroxyacyl]-alpha-D-glucosamine + holo-[ACP] + H(+)</text>
        <dbReference type="Rhea" id="RHEA:53836"/>
        <dbReference type="Rhea" id="RHEA-COMP:9685"/>
        <dbReference type="Rhea" id="RHEA-COMP:9945"/>
        <dbReference type="ChEBI" id="CHEBI:15378"/>
        <dbReference type="ChEBI" id="CHEBI:64479"/>
        <dbReference type="ChEBI" id="CHEBI:78827"/>
        <dbReference type="ChEBI" id="CHEBI:137740"/>
        <dbReference type="ChEBI" id="CHEBI:137748"/>
        <dbReference type="EC" id="2.3.1.191"/>
    </reaction>
</comment>
<dbReference type="EMBL" id="LNCD01000139">
    <property type="protein sequence ID" value="KWV41587.1"/>
    <property type="molecule type" value="Genomic_DNA"/>
</dbReference>
<keyword evidence="5 7" id="KW-0443">Lipid metabolism</keyword>
<evidence type="ECO:0000256" key="6">
    <source>
        <dbReference type="ARBA" id="ARBA00023315"/>
    </source>
</evidence>
<evidence type="ECO:0000313" key="9">
    <source>
        <dbReference type="EMBL" id="KWV41587.1"/>
    </source>
</evidence>
<feature type="domain" description="UDP-3-O-[3-hydroxymyristoyl] glucosamine N-acyltransferase non-repeat region" evidence="8">
    <location>
        <begin position="33"/>
        <end position="99"/>
    </location>
</feature>
<dbReference type="PANTHER" id="PTHR43378">
    <property type="entry name" value="UDP-3-O-ACYLGLUCOSAMINE N-ACYLTRANSFERASE"/>
    <property type="match status" value="1"/>
</dbReference>
<protein>
    <recommendedName>
        <fullName evidence="7">UDP-3-O-acylglucosamine N-acyltransferase</fullName>
        <ecNumber evidence="7">2.3.1.191</ecNumber>
    </recommendedName>
</protein>
<dbReference type="NCBIfam" id="TIGR01853">
    <property type="entry name" value="lipid_A_lpxD"/>
    <property type="match status" value="1"/>
</dbReference>
<dbReference type="Pfam" id="PF04613">
    <property type="entry name" value="LpxD"/>
    <property type="match status" value="1"/>
</dbReference>
<dbReference type="EC" id="2.3.1.191" evidence="7"/>
<gene>
    <name evidence="7" type="primary">lpxD</name>
    <name evidence="9" type="ORF">AS026_22710</name>
</gene>